<accession>F4L4X0</accession>
<dbReference type="STRING" id="760192.Halhy_6211"/>
<dbReference type="Pfam" id="PF04480">
    <property type="entry name" value="DUF559"/>
    <property type="match status" value="1"/>
</dbReference>
<reference key="2">
    <citation type="submission" date="2011-04" db="EMBL/GenBank/DDBJ databases">
        <title>Complete sequence of chromosome of Haliscomenobacter hydrossis DSM 1100.</title>
        <authorList>
            <consortium name="US DOE Joint Genome Institute (JGI-PGF)"/>
            <person name="Lucas S."/>
            <person name="Han J."/>
            <person name="Lapidus A."/>
            <person name="Bruce D."/>
            <person name="Goodwin L."/>
            <person name="Pitluck S."/>
            <person name="Peters L."/>
            <person name="Kyrpides N."/>
            <person name="Mavromatis K."/>
            <person name="Ivanova N."/>
            <person name="Ovchinnikova G."/>
            <person name="Pagani I."/>
            <person name="Daligault H."/>
            <person name="Detter J.C."/>
            <person name="Han C."/>
            <person name="Land M."/>
            <person name="Hauser L."/>
            <person name="Markowitz V."/>
            <person name="Cheng J.-F."/>
            <person name="Hugenholtz P."/>
            <person name="Woyke T."/>
            <person name="Wu D."/>
            <person name="Verbarg S."/>
            <person name="Frueling A."/>
            <person name="Brambilla E."/>
            <person name="Klenk H.-P."/>
            <person name="Eisen J.A."/>
        </authorList>
    </citation>
    <scope>NUCLEOTIDE SEQUENCE</scope>
    <source>
        <strain>DSM 1100</strain>
    </source>
</reference>
<keyword evidence="3" id="KW-1185">Reference proteome</keyword>
<dbReference type="CDD" id="cd01038">
    <property type="entry name" value="Endonuclease_DUF559"/>
    <property type="match status" value="1"/>
</dbReference>
<name>F4L4X0_HALH1</name>
<evidence type="ECO:0000259" key="1">
    <source>
        <dbReference type="Pfam" id="PF04480"/>
    </source>
</evidence>
<sequence length="127" mass="14953">MAKQNDQLEMYYGALTRNFEFAKQNRVNSTPAESALWEELRNKKLKGYKFRRQHPVGIFILDFYCHAAKLAIEIDGEYHLEQEQQLYDRARTELLYQAGIKELRFTNQDILTNLPSVLGTIIQILEK</sequence>
<organism evidence="2 3">
    <name type="scientific">Haliscomenobacter hydrossis (strain ATCC 27775 / DSM 1100 / LMG 10767 / O)</name>
    <dbReference type="NCBI Taxonomy" id="760192"/>
    <lineage>
        <taxon>Bacteria</taxon>
        <taxon>Pseudomonadati</taxon>
        <taxon>Bacteroidota</taxon>
        <taxon>Saprospiria</taxon>
        <taxon>Saprospirales</taxon>
        <taxon>Haliscomenobacteraceae</taxon>
        <taxon>Haliscomenobacter</taxon>
    </lineage>
</organism>
<dbReference type="EMBL" id="CP002691">
    <property type="protein sequence ID" value="AEE54032.1"/>
    <property type="molecule type" value="Genomic_DNA"/>
</dbReference>
<dbReference type="eggNOG" id="COG2852">
    <property type="taxonomic scope" value="Bacteria"/>
</dbReference>
<dbReference type="Proteomes" id="UP000008461">
    <property type="component" value="Chromosome"/>
</dbReference>
<dbReference type="PANTHER" id="PTHR38590">
    <property type="entry name" value="BLL0828 PROTEIN"/>
    <property type="match status" value="1"/>
</dbReference>
<dbReference type="RefSeq" id="WP_013768553.1">
    <property type="nucleotide sequence ID" value="NC_015510.1"/>
</dbReference>
<evidence type="ECO:0000313" key="3">
    <source>
        <dbReference type="Proteomes" id="UP000008461"/>
    </source>
</evidence>
<dbReference type="HOGENOM" id="CLU_107928_1_1_10"/>
<dbReference type="PANTHER" id="PTHR38590:SF1">
    <property type="entry name" value="BLL0828 PROTEIN"/>
    <property type="match status" value="1"/>
</dbReference>
<gene>
    <name evidence="2" type="ordered locus">Halhy_6211</name>
</gene>
<proteinExistence type="predicted"/>
<evidence type="ECO:0000313" key="2">
    <source>
        <dbReference type="EMBL" id="AEE54032.1"/>
    </source>
</evidence>
<dbReference type="AlphaFoldDB" id="F4L4X0"/>
<dbReference type="SUPFAM" id="SSF52980">
    <property type="entry name" value="Restriction endonuclease-like"/>
    <property type="match status" value="1"/>
</dbReference>
<reference evidence="2 3" key="1">
    <citation type="journal article" date="2011" name="Stand. Genomic Sci.">
        <title>Complete genome sequence of Haliscomenobacter hydrossis type strain (O).</title>
        <authorList>
            <consortium name="US DOE Joint Genome Institute (JGI-PGF)"/>
            <person name="Daligault H."/>
            <person name="Lapidus A."/>
            <person name="Zeytun A."/>
            <person name="Nolan M."/>
            <person name="Lucas S."/>
            <person name="Del Rio T.G."/>
            <person name="Tice H."/>
            <person name="Cheng J.F."/>
            <person name="Tapia R."/>
            <person name="Han C."/>
            <person name="Goodwin L."/>
            <person name="Pitluck S."/>
            <person name="Liolios K."/>
            <person name="Pagani I."/>
            <person name="Ivanova N."/>
            <person name="Huntemann M."/>
            <person name="Mavromatis K."/>
            <person name="Mikhailova N."/>
            <person name="Pati A."/>
            <person name="Chen A."/>
            <person name="Palaniappan K."/>
            <person name="Land M."/>
            <person name="Hauser L."/>
            <person name="Brambilla E.M."/>
            <person name="Rohde M."/>
            <person name="Verbarg S."/>
            <person name="Goker M."/>
            <person name="Bristow J."/>
            <person name="Eisen J.A."/>
            <person name="Markowitz V."/>
            <person name="Hugenholtz P."/>
            <person name="Kyrpides N.C."/>
            <person name="Klenk H.P."/>
            <person name="Woyke T."/>
        </authorList>
    </citation>
    <scope>NUCLEOTIDE SEQUENCE [LARGE SCALE GENOMIC DNA]</scope>
    <source>
        <strain evidence="3">ATCC 27775 / DSM 1100 / LMG 10767 / O</strain>
    </source>
</reference>
<dbReference type="InterPro" id="IPR047216">
    <property type="entry name" value="Endonuclease_DUF559_bact"/>
</dbReference>
<dbReference type="Gene3D" id="3.40.960.10">
    <property type="entry name" value="VSR Endonuclease"/>
    <property type="match status" value="1"/>
</dbReference>
<protein>
    <recommendedName>
        <fullName evidence="1">DUF559 domain-containing protein</fullName>
    </recommendedName>
</protein>
<dbReference type="InterPro" id="IPR011335">
    <property type="entry name" value="Restrct_endonuc-II-like"/>
</dbReference>
<feature type="domain" description="DUF559" evidence="1">
    <location>
        <begin position="20"/>
        <end position="125"/>
    </location>
</feature>
<dbReference type="InterPro" id="IPR007569">
    <property type="entry name" value="DUF559"/>
</dbReference>
<dbReference type="KEGG" id="hhy:Halhy_6211"/>